<proteinExistence type="predicted"/>
<comment type="caution">
    <text evidence="1">The sequence shown here is derived from an EMBL/GenBank/DDBJ whole genome shotgun (WGS) entry which is preliminary data.</text>
</comment>
<sequence length="103" mass="11453">MHSLDCVIFCESPLGVGQELYWKEQKPWQAWISSSLYVLEIEGALRIGMRRNCASSSNNVVCVGLCLASSNICSFLTCCGFHHSRATGSAPRSYRIHFLGPRL</sequence>
<evidence type="ECO:0000313" key="2">
    <source>
        <dbReference type="Proteomes" id="UP000822688"/>
    </source>
</evidence>
<accession>A0A8T0I028</accession>
<dbReference type="EMBL" id="CM026425">
    <property type="protein sequence ID" value="KAG0576774.1"/>
    <property type="molecule type" value="Genomic_DNA"/>
</dbReference>
<evidence type="ECO:0000313" key="1">
    <source>
        <dbReference type="EMBL" id="KAG0576774.1"/>
    </source>
</evidence>
<reference evidence="1" key="1">
    <citation type="submission" date="2020-06" db="EMBL/GenBank/DDBJ databases">
        <title>WGS assembly of Ceratodon purpureus strain R40.</title>
        <authorList>
            <person name="Carey S.B."/>
            <person name="Jenkins J."/>
            <person name="Shu S."/>
            <person name="Lovell J.T."/>
            <person name="Sreedasyam A."/>
            <person name="Maumus F."/>
            <person name="Tiley G.P."/>
            <person name="Fernandez-Pozo N."/>
            <person name="Barry K."/>
            <person name="Chen C."/>
            <person name="Wang M."/>
            <person name="Lipzen A."/>
            <person name="Daum C."/>
            <person name="Saski C.A."/>
            <person name="Payton A.C."/>
            <person name="Mcbreen J.C."/>
            <person name="Conrad R.E."/>
            <person name="Kollar L.M."/>
            <person name="Olsson S."/>
            <person name="Huttunen S."/>
            <person name="Landis J.B."/>
            <person name="Wickett N.J."/>
            <person name="Johnson M.G."/>
            <person name="Rensing S.A."/>
            <person name="Grimwood J."/>
            <person name="Schmutz J."/>
            <person name="Mcdaniel S.F."/>
        </authorList>
    </citation>
    <scope>NUCLEOTIDE SEQUENCE</scope>
    <source>
        <strain evidence="1">R40</strain>
    </source>
</reference>
<name>A0A8T0I028_CERPU</name>
<protein>
    <submittedName>
        <fullName evidence="1">Uncharacterized protein</fullName>
    </submittedName>
</protein>
<dbReference type="AlphaFoldDB" id="A0A8T0I028"/>
<organism evidence="1 2">
    <name type="scientific">Ceratodon purpureus</name>
    <name type="common">Fire moss</name>
    <name type="synonym">Dicranum purpureum</name>
    <dbReference type="NCBI Taxonomy" id="3225"/>
    <lineage>
        <taxon>Eukaryota</taxon>
        <taxon>Viridiplantae</taxon>
        <taxon>Streptophyta</taxon>
        <taxon>Embryophyta</taxon>
        <taxon>Bryophyta</taxon>
        <taxon>Bryophytina</taxon>
        <taxon>Bryopsida</taxon>
        <taxon>Dicranidae</taxon>
        <taxon>Pseudoditrichales</taxon>
        <taxon>Ditrichaceae</taxon>
        <taxon>Ceratodon</taxon>
    </lineage>
</organism>
<keyword evidence="2" id="KW-1185">Reference proteome</keyword>
<gene>
    <name evidence="1" type="ORF">KC19_5G106600</name>
</gene>
<dbReference type="Proteomes" id="UP000822688">
    <property type="component" value="Chromosome 5"/>
</dbReference>